<dbReference type="SUPFAM" id="SSF55729">
    <property type="entry name" value="Acyl-CoA N-acyltransferases (Nat)"/>
    <property type="match status" value="1"/>
</dbReference>
<reference evidence="2" key="1">
    <citation type="submission" date="2021-12" db="EMBL/GenBank/DDBJ databases">
        <title>Enterovibrio ZSDZ35 sp. nov. and Enterovibrio ZSDZ42 sp. nov., isolated from coastal seawater in Qingdao.</title>
        <authorList>
            <person name="Zhang P."/>
        </authorList>
    </citation>
    <scope>NUCLEOTIDE SEQUENCE</scope>
    <source>
        <strain evidence="2">ZSDZ35</strain>
    </source>
</reference>
<feature type="domain" description="N-acetyltransferase" evidence="1">
    <location>
        <begin position="22"/>
        <end position="150"/>
    </location>
</feature>
<organism evidence="2 3">
    <name type="scientific">Enterovibrio qingdaonensis</name>
    <dbReference type="NCBI Taxonomy" id="2899818"/>
    <lineage>
        <taxon>Bacteria</taxon>
        <taxon>Pseudomonadati</taxon>
        <taxon>Pseudomonadota</taxon>
        <taxon>Gammaproteobacteria</taxon>
        <taxon>Vibrionales</taxon>
        <taxon>Vibrionaceae</taxon>
        <taxon>Enterovibrio</taxon>
    </lineage>
</organism>
<dbReference type="PROSITE" id="PS51186">
    <property type="entry name" value="GNAT"/>
    <property type="match status" value="1"/>
</dbReference>
<dbReference type="CDD" id="cd04301">
    <property type="entry name" value="NAT_SF"/>
    <property type="match status" value="1"/>
</dbReference>
<dbReference type="RefSeq" id="WP_274139352.1">
    <property type="nucleotide sequence ID" value="NZ_JAJUBB010000001.1"/>
</dbReference>
<evidence type="ECO:0000313" key="2">
    <source>
        <dbReference type="EMBL" id="MDD1779571.1"/>
    </source>
</evidence>
<proteinExistence type="predicted"/>
<dbReference type="Gene3D" id="3.40.630.30">
    <property type="match status" value="1"/>
</dbReference>
<dbReference type="EMBL" id="JAJUBB010000001">
    <property type="protein sequence ID" value="MDD1779571.1"/>
    <property type="molecule type" value="Genomic_DNA"/>
</dbReference>
<keyword evidence="2" id="KW-0808">Transferase</keyword>
<dbReference type="EC" id="2.3.1.-" evidence="2"/>
<evidence type="ECO:0000259" key="1">
    <source>
        <dbReference type="PROSITE" id="PS51186"/>
    </source>
</evidence>
<dbReference type="Proteomes" id="UP001149821">
    <property type="component" value="Unassembled WGS sequence"/>
</dbReference>
<comment type="caution">
    <text evidence="2">The sequence shown here is derived from an EMBL/GenBank/DDBJ whole genome shotgun (WGS) entry which is preliminary data.</text>
</comment>
<dbReference type="InterPro" id="IPR000182">
    <property type="entry name" value="GNAT_dom"/>
</dbReference>
<keyword evidence="2" id="KW-0012">Acyltransferase</keyword>
<name>A0ABT5QF06_9GAMM</name>
<evidence type="ECO:0000313" key="3">
    <source>
        <dbReference type="Proteomes" id="UP001149821"/>
    </source>
</evidence>
<sequence>MDYLVKLYENAFLDSSSATLPFAIRKPIGPEKAAVMRWITTHFNEHWASEAEVAMLSGNSLFIAVDGTRLLGFACFDGTVKGFFGPLGVDSAARGQGVGEALVKSALIAMRLEGYAYAVIPTSSQQYYQRFLELIEIPGSQFGIYRDMLT</sequence>
<dbReference type="GO" id="GO:0016746">
    <property type="term" value="F:acyltransferase activity"/>
    <property type="evidence" value="ECO:0007669"/>
    <property type="project" value="UniProtKB-KW"/>
</dbReference>
<protein>
    <submittedName>
        <fullName evidence="2">GNAT family N-acetyltransferase</fullName>
        <ecNumber evidence="2">2.3.1.-</ecNumber>
    </submittedName>
</protein>
<accession>A0ABT5QF06</accession>
<dbReference type="InterPro" id="IPR016181">
    <property type="entry name" value="Acyl_CoA_acyltransferase"/>
</dbReference>
<dbReference type="Pfam" id="PF00583">
    <property type="entry name" value="Acetyltransf_1"/>
    <property type="match status" value="1"/>
</dbReference>
<keyword evidence="3" id="KW-1185">Reference proteome</keyword>
<gene>
    <name evidence="2" type="ORF">LRP49_00055</name>
</gene>